<dbReference type="SMART" id="SM01117">
    <property type="entry name" value="Cyt-b5"/>
    <property type="match status" value="1"/>
</dbReference>
<dbReference type="GO" id="GO:0016020">
    <property type="term" value="C:membrane"/>
    <property type="evidence" value="ECO:0007669"/>
    <property type="project" value="TreeGrafter"/>
</dbReference>
<dbReference type="GO" id="GO:0006665">
    <property type="term" value="P:sphingolipid metabolic process"/>
    <property type="evidence" value="ECO:0007669"/>
    <property type="project" value="UniProtKB-UniPathway"/>
</dbReference>
<evidence type="ECO:0000256" key="4">
    <source>
        <dbReference type="ARBA" id="ARBA00016939"/>
    </source>
</evidence>
<feature type="region of interest" description="Disordered" evidence="6">
    <location>
        <begin position="143"/>
        <end position="164"/>
    </location>
</feature>
<keyword evidence="5" id="KW-0443">Lipid metabolism</keyword>
<reference evidence="9 10" key="1">
    <citation type="submission" date="2014-02" db="EMBL/GenBank/DDBJ databases">
        <title>The genome sequence of the entomopathogenic fungus Metarhizium robertsii ARSEF 2575.</title>
        <authorList>
            <person name="Giuliano Garisto Donzelli B."/>
            <person name="Roe B.A."/>
            <person name="Macmil S.L."/>
            <person name="Krasnoff S.B."/>
            <person name="Gibson D.M."/>
        </authorList>
    </citation>
    <scope>NUCLEOTIDE SEQUENCE [LARGE SCALE GENOMIC DNA]</scope>
    <source>
        <strain evidence="9 10">ARSEF 2575</strain>
    </source>
</reference>
<dbReference type="PANTHER" id="PTHR19353">
    <property type="entry name" value="FATTY ACID DESATURASE 2"/>
    <property type="match status" value="1"/>
</dbReference>
<evidence type="ECO:0000256" key="7">
    <source>
        <dbReference type="SAM" id="Phobius"/>
    </source>
</evidence>
<feature type="transmembrane region" description="Helical" evidence="7">
    <location>
        <begin position="243"/>
        <end position="261"/>
    </location>
</feature>
<evidence type="ECO:0000256" key="5">
    <source>
        <dbReference type="ARBA" id="ARBA00022919"/>
    </source>
</evidence>
<dbReference type="EMBL" id="JELW01000013">
    <property type="protein sequence ID" value="EXV00428.1"/>
    <property type="molecule type" value="Genomic_DNA"/>
</dbReference>
<comment type="pathway">
    <text evidence="2">Sphingolipid metabolism.</text>
</comment>
<evidence type="ECO:0000256" key="6">
    <source>
        <dbReference type="SAM" id="MobiDB-lite"/>
    </source>
</evidence>
<dbReference type="PIRSF" id="PIRSF015921">
    <property type="entry name" value="FA_sphinglp_des"/>
    <property type="match status" value="1"/>
</dbReference>
<feature type="compositionally biased region" description="Polar residues" evidence="6">
    <location>
        <begin position="147"/>
        <end position="161"/>
    </location>
</feature>
<accession>A0A014PRC5</accession>
<evidence type="ECO:0000256" key="1">
    <source>
        <dbReference type="ARBA" id="ARBA00004760"/>
    </source>
</evidence>
<dbReference type="AlphaFoldDB" id="A0A014PRC5"/>
<dbReference type="EC" id="1.14.19.18" evidence="3"/>
<feature type="transmembrane region" description="Helical" evidence="7">
    <location>
        <begin position="273"/>
        <end position="295"/>
    </location>
</feature>
<evidence type="ECO:0000259" key="8">
    <source>
        <dbReference type="PROSITE" id="PS50255"/>
    </source>
</evidence>
<evidence type="ECO:0000313" key="10">
    <source>
        <dbReference type="Proteomes" id="UP000030151"/>
    </source>
</evidence>
<dbReference type="CDD" id="cd03506">
    <property type="entry name" value="Delta6-FADS-like"/>
    <property type="match status" value="1"/>
</dbReference>
<keyword evidence="7" id="KW-0812">Transmembrane</keyword>
<dbReference type="SUPFAM" id="SSF55856">
    <property type="entry name" value="Cytochrome b5-like heme/steroid binding domain"/>
    <property type="match status" value="1"/>
</dbReference>
<feature type="compositionally biased region" description="Low complexity" evidence="6">
    <location>
        <begin position="119"/>
        <end position="129"/>
    </location>
</feature>
<comment type="caution">
    <text evidence="9">The sequence shown here is derived from an EMBL/GenBank/DDBJ whole genome shotgun (WGS) entry which is preliminary data.</text>
</comment>
<comment type="pathway">
    <text evidence="1">Lipid metabolism; sphingolipid metabolism.</text>
</comment>
<feature type="transmembrane region" description="Helical" evidence="7">
    <location>
        <begin position="355"/>
        <end position="376"/>
    </location>
</feature>
<dbReference type="OrthoDB" id="260091at2759"/>
<dbReference type="Pfam" id="PF00487">
    <property type="entry name" value="FA_desaturase"/>
    <property type="match status" value="1"/>
</dbReference>
<dbReference type="Gene3D" id="3.10.120.10">
    <property type="entry name" value="Cytochrome b5-like heme/steroid binding domain"/>
    <property type="match status" value="1"/>
</dbReference>
<dbReference type="UniPathway" id="UPA00222"/>
<dbReference type="InterPro" id="IPR012171">
    <property type="entry name" value="Fatty_acid_desaturase"/>
</dbReference>
<dbReference type="PROSITE" id="PS50255">
    <property type="entry name" value="CYTOCHROME_B5_2"/>
    <property type="match status" value="1"/>
</dbReference>
<keyword evidence="5" id="KW-0746">Sphingolipid metabolism</keyword>
<keyword evidence="7" id="KW-1133">Transmembrane helix</keyword>
<name>A0A014PRC5_9HYPO</name>
<feature type="domain" description="Cytochrome b5 heme-binding" evidence="8">
    <location>
        <begin position="9"/>
        <end position="84"/>
    </location>
</feature>
<keyword evidence="7" id="KW-0472">Membrane</keyword>
<feature type="region of interest" description="Disordered" evidence="6">
    <location>
        <begin position="102"/>
        <end position="131"/>
    </location>
</feature>
<protein>
    <recommendedName>
        <fullName evidence="4">Delta 8-(E)-sphingolipid desaturase</fullName>
        <ecNumber evidence="3">1.14.19.18</ecNumber>
    </recommendedName>
</protein>
<sequence length="560" mass="64173">MAPAMSHRNRLWSRSEIEGLIADGRKIIIFRGQVLKADAWLPYHPGGDKSILHMVGRDATDEIAALHSAEAQAQMQKYVIGRVHGMWENFLPPIQGGIFRHPVSKNDGDEALSAETDASSSGTSTPSSTVFDIGQAGDQVRLRRTGNDTPLSTASSLFSSETEPRQFSHVETSTAHAISTDVSKYPLLDKMSQDEVALKYRQLDEKLRSKGLYQCEYSYYAVEFARYSMLFALFLTFLHYSYYTLSSICLGLFWHLLAFAAHDAGHLSITHGFHTDSCIGIFIADFLGGLSVGWWKRNHNVHHIVTNSPEHDPDIQHMPFFAISSRFFSSLRSTYYDRVMKFDAASQFFIKHQHYLYYPILLMGRFNLYRLAWLYLLDPAQAPRKGPAWWHRHLEMAGQAFFWYWFGYRTLYLSIPTWSSRITFLLISHMVTAPLHVQLTLSHFAMSSADLGVHESFAQKMARTTMDVDCPPWLDFIHGGLQFQVVHHLFPRLPRHNLRRAQKYVKEFCDDVGIPYVIFSFTRGNKEVISRLAEVAEQLRVLEECRKVAAKDLIQGHHRQ</sequence>
<dbReference type="InterPro" id="IPR001199">
    <property type="entry name" value="Cyt_B5-like_heme/steroid-bd"/>
</dbReference>
<dbReference type="GO" id="GO:0016717">
    <property type="term" value="F:oxidoreductase activity, acting on paired donors, with oxidation of a pair of donors resulting in the reduction of molecular oxygen to two molecules of water"/>
    <property type="evidence" value="ECO:0007669"/>
    <property type="project" value="TreeGrafter"/>
</dbReference>
<dbReference type="PANTHER" id="PTHR19353:SF76">
    <property type="entry name" value="DELTA 8-(E)-SPHINGOLIPID DESATURASE"/>
    <property type="match status" value="1"/>
</dbReference>
<organism evidence="9 10">
    <name type="scientific">Metarhizium robertsii</name>
    <dbReference type="NCBI Taxonomy" id="568076"/>
    <lineage>
        <taxon>Eukaryota</taxon>
        <taxon>Fungi</taxon>
        <taxon>Dikarya</taxon>
        <taxon>Ascomycota</taxon>
        <taxon>Pezizomycotina</taxon>
        <taxon>Sordariomycetes</taxon>
        <taxon>Hypocreomycetidae</taxon>
        <taxon>Hypocreales</taxon>
        <taxon>Clavicipitaceae</taxon>
        <taxon>Metarhizium</taxon>
    </lineage>
</organism>
<proteinExistence type="predicted"/>
<dbReference type="Proteomes" id="UP000030151">
    <property type="component" value="Unassembled WGS sequence"/>
</dbReference>
<dbReference type="Pfam" id="PF00173">
    <property type="entry name" value="Cyt-b5"/>
    <property type="match status" value="1"/>
</dbReference>
<evidence type="ECO:0000256" key="3">
    <source>
        <dbReference type="ARBA" id="ARBA00012019"/>
    </source>
</evidence>
<dbReference type="InterPro" id="IPR036400">
    <property type="entry name" value="Cyt_B5-like_heme/steroid_sf"/>
</dbReference>
<evidence type="ECO:0000313" key="9">
    <source>
        <dbReference type="EMBL" id="EXV00428.1"/>
    </source>
</evidence>
<evidence type="ECO:0000256" key="2">
    <source>
        <dbReference type="ARBA" id="ARBA00004991"/>
    </source>
</evidence>
<dbReference type="eggNOG" id="KOG4232">
    <property type="taxonomic scope" value="Eukaryota"/>
</dbReference>
<dbReference type="HOGENOM" id="CLU_016265_3_1_1"/>
<gene>
    <name evidence="9" type="ORF">X797_006488</name>
</gene>
<dbReference type="InterPro" id="IPR005804">
    <property type="entry name" value="FA_desaturase_dom"/>
</dbReference>